<sequence>MELQILNYYLSSEKMNNIESLCRLTEVVETAGTDIAPTYAEYVQLAFAIATDCGEAGREFFHRLCRLSAKYQHEHAERIFSNALIKQHGDIHLGTVFHLSEMAGIEFPKEKQINNHMGTVGTVNSALPSHTHAHTYPNKANEEETEDACEPEELLKGSEPRQPLPTFPMADWPLLLQRIMSYGSTDAQYDVLLLGSLTALGASMERYVRCPYAGKFQSPCLQTFIIAPPASGKGILSHIRLLIEPIHDQIRQQTEEQMKAYLREKVTYEMMGKERAKVDPPQKPLNKMFLISGNNTGTGILQNIMDADGTGFICETEADTISTAIGSDYGNWSHTLRQAFDHDRLAYNRRTNQEYREVKKSFLSVLLSGTPAQVKPLIPSSENGLFSRQLFYYMYGIRTWINQFDQDERDLEAIFTDIGLEWQKNLEFLKEHGIHTLRLTDEQKQEFNQHFSNLFNRSDIANGSEMSSSVARLAVNICRIMAEVATLRTLESSQPYQWQNVNEPSFTPDIEIPDDNIQDNIIPRWDITITPEDFKAVMGLVTPLYRHATHILSFLPSTEVSHRANADRDAFFESLGNEFTRAQILKQAEEMEIKPNTALTWLKRLVKRKAITNVDGNGTYARVCVCA</sequence>
<dbReference type="Pfam" id="PF08707">
    <property type="entry name" value="PriCT_2"/>
    <property type="match status" value="1"/>
</dbReference>
<keyword evidence="3" id="KW-1185">Reference proteome</keyword>
<evidence type="ECO:0000259" key="1">
    <source>
        <dbReference type="Pfam" id="PF08707"/>
    </source>
</evidence>
<proteinExistence type="predicted"/>
<dbReference type="Pfam" id="PF13148">
    <property type="entry name" value="DUF3987"/>
    <property type="match status" value="1"/>
</dbReference>
<dbReference type="Proteomes" id="UP000288079">
    <property type="component" value="Unassembled WGS sequence"/>
</dbReference>
<dbReference type="EMBL" id="BHWB01000008">
    <property type="protein sequence ID" value="GCB35844.1"/>
    <property type="molecule type" value="Genomic_DNA"/>
</dbReference>
<name>A0A401LWG2_9BACE</name>
<dbReference type="GO" id="GO:0016817">
    <property type="term" value="F:hydrolase activity, acting on acid anhydrides"/>
    <property type="evidence" value="ECO:0007669"/>
    <property type="project" value="InterPro"/>
</dbReference>
<accession>A0A401LWG2</accession>
<protein>
    <recommendedName>
        <fullName evidence="1">Primase C-terminal 2 domain-containing protein</fullName>
    </recommendedName>
</protein>
<dbReference type="InterPro" id="IPR014819">
    <property type="entry name" value="PriCT_2"/>
</dbReference>
<gene>
    <name evidence="2" type="ORF">KGMB02408_27890</name>
</gene>
<evidence type="ECO:0000313" key="3">
    <source>
        <dbReference type="Proteomes" id="UP000288079"/>
    </source>
</evidence>
<dbReference type="AlphaFoldDB" id="A0A401LWG2"/>
<comment type="caution">
    <text evidence="2">The sequence shown here is derived from an EMBL/GenBank/DDBJ whole genome shotgun (WGS) entry which is preliminary data.</text>
</comment>
<organism evidence="2 3">
    <name type="scientific">Bacteroides faecalis</name>
    <dbReference type="NCBI Taxonomy" id="2447885"/>
    <lineage>
        <taxon>Bacteria</taxon>
        <taxon>Pseudomonadati</taxon>
        <taxon>Bacteroidota</taxon>
        <taxon>Bacteroidia</taxon>
        <taxon>Bacteroidales</taxon>
        <taxon>Bacteroidaceae</taxon>
        <taxon>Bacteroides</taxon>
    </lineage>
</organism>
<evidence type="ECO:0000313" key="2">
    <source>
        <dbReference type="EMBL" id="GCB35844.1"/>
    </source>
</evidence>
<reference evidence="2 3" key="1">
    <citation type="submission" date="2018-10" db="EMBL/GenBank/DDBJ databases">
        <title>Draft Genome Sequence of Bacteroides sp. KCTC 15687.</title>
        <authorList>
            <person name="Yu S.Y."/>
            <person name="Kim J.S."/>
            <person name="Oh B.S."/>
            <person name="Park S.H."/>
            <person name="Kang S.W."/>
            <person name="Park J.E."/>
            <person name="Choi S.H."/>
            <person name="Han K.I."/>
            <person name="Lee K.C."/>
            <person name="Eom M.K."/>
            <person name="Suh M.K."/>
            <person name="Lee D.H."/>
            <person name="Yoon H."/>
            <person name="Kim B."/>
            <person name="Yang S.J."/>
            <person name="Lee J.S."/>
            <person name="Lee J.H."/>
        </authorList>
    </citation>
    <scope>NUCLEOTIDE SEQUENCE [LARGE SCALE GENOMIC DNA]</scope>
    <source>
        <strain evidence="2 3">KCTC 15687</strain>
    </source>
</reference>
<feature type="domain" description="Primase C-terminal 2" evidence="1">
    <location>
        <begin position="26"/>
        <end position="99"/>
    </location>
</feature>
<dbReference type="InterPro" id="IPR025048">
    <property type="entry name" value="DUF3987"/>
</dbReference>